<evidence type="ECO:0000256" key="1">
    <source>
        <dbReference type="ARBA" id="ARBA00022801"/>
    </source>
</evidence>
<gene>
    <name evidence="3" type="ORF">TRIP_B330582</name>
</gene>
<feature type="domain" description="Isochorismatase-like" evidence="2">
    <location>
        <begin position="18"/>
        <end position="215"/>
    </location>
</feature>
<dbReference type="Pfam" id="PF00857">
    <property type="entry name" value="Isochorismatase"/>
    <property type="match status" value="1"/>
</dbReference>
<organism evidence="3">
    <name type="scientific">Uncultured Desulfatiglans sp</name>
    <dbReference type="NCBI Taxonomy" id="1748965"/>
    <lineage>
        <taxon>Bacteria</taxon>
        <taxon>Pseudomonadati</taxon>
        <taxon>Thermodesulfobacteriota</taxon>
        <taxon>Desulfobacteria</taxon>
        <taxon>Desulfatiglandales</taxon>
        <taxon>Desulfatiglandaceae</taxon>
        <taxon>Desulfatiglans</taxon>
        <taxon>environmental samples</taxon>
    </lineage>
</organism>
<dbReference type="EMBL" id="UPXX01000027">
    <property type="protein sequence ID" value="VBB44478.1"/>
    <property type="molecule type" value="Genomic_DNA"/>
</dbReference>
<sequence>MITLNAGPEAVSLERARSALVIVDMQNAFLRPEGYFGMLGVDLEGVPSVVDRCRRLADACRKNTIQVIYLKMVYPGETERSKIVDTPFFYKSKTFRLAKDQSDIVKRLPLEGSWGANIIDELTPRSDDLIIVKERHDGFIDTNFQTHLLQKGINSLIFAGTATNVCVESTLRHAAALDYFAILVADATSPLGSHELQKATISNVKASFGWVTDTQSVLAALQYPD</sequence>
<dbReference type="SUPFAM" id="SSF52499">
    <property type="entry name" value="Isochorismatase-like hydrolases"/>
    <property type="match status" value="1"/>
</dbReference>
<dbReference type="InterPro" id="IPR050272">
    <property type="entry name" value="Isochorismatase-like_hydrls"/>
</dbReference>
<dbReference type="GO" id="GO:0016787">
    <property type="term" value="F:hydrolase activity"/>
    <property type="evidence" value="ECO:0007669"/>
    <property type="project" value="UniProtKB-KW"/>
</dbReference>
<evidence type="ECO:0000313" key="3">
    <source>
        <dbReference type="EMBL" id="VBB44478.1"/>
    </source>
</evidence>
<dbReference type="InterPro" id="IPR036380">
    <property type="entry name" value="Isochorismatase-like_sf"/>
</dbReference>
<dbReference type="Gene3D" id="3.40.50.850">
    <property type="entry name" value="Isochorismatase-like"/>
    <property type="match status" value="1"/>
</dbReference>
<accession>A0A653A950</accession>
<dbReference type="AlphaFoldDB" id="A0A653A950"/>
<dbReference type="PANTHER" id="PTHR43540:SF6">
    <property type="entry name" value="ISOCHORISMATASE-LIKE DOMAIN-CONTAINING PROTEIN"/>
    <property type="match status" value="1"/>
</dbReference>
<proteinExistence type="predicted"/>
<protein>
    <submittedName>
        <fullName evidence="3">Putative Peroxyureidoacrylate/ureidoacrylate amidohydrolase RutB</fullName>
        <ecNumber evidence="3">3.5.1.110</ecNumber>
    </submittedName>
</protein>
<dbReference type="InterPro" id="IPR000868">
    <property type="entry name" value="Isochorismatase-like_dom"/>
</dbReference>
<evidence type="ECO:0000259" key="2">
    <source>
        <dbReference type="Pfam" id="PF00857"/>
    </source>
</evidence>
<dbReference type="PANTHER" id="PTHR43540">
    <property type="entry name" value="PEROXYUREIDOACRYLATE/UREIDOACRYLATE AMIDOHYDROLASE-RELATED"/>
    <property type="match status" value="1"/>
</dbReference>
<name>A0A653A950_UNCDX</name>
<keyword evidence="1 3" id="KW-0378">Hydrolase</keyword>
<reference evidence="3" key="1">
    <citation type="submission" date="2018-07" db="EMBL/GenBank/DDBJ databases">
        <authorList>
            <consortium name="Genoscope - CEA"/>
            <person name="William W."/>
        </authorList>
    </citation>
    <scope>NUCLEOTIDE SEQUENCE</scope>
    <source>
        <strain evidence="3">IK1</strain>
    </source>
</reference>
<dbReference type="CDD" id="cd00431">
    <property type="entry name" value="cysteine_hydrolases"/>
    <property type="match status" value="1"/>
</dbReference>
<dbReference type="EC" id="3.5.1.110" evidence="3"/>